<dbReference type="InterPro" id="IPR032675">
    <property type="entry name" value="LRR_dom_sf"/>
</dbReference>
<accession>A0A1B0CB82</accession>
<dbReference type="PANTHER" id="PTHR15739:SF5">
    <property type="entry name" value="LD23158P"/>
    <property type="match status" value="1"/>
</dbReference>
<feature type="region of interest" description="Disordered" evidence="1">
    <location>
        <begin position="363"/>
        <end position="419"/>
    </location>
</feature>
<dbReference type="PROSITE" id="PS50982">
    <property type="entry name" value="MBD"/>
    <property type="match status" value="1"/>
</dbReference>
<feature type="region of interest" description="Disordered" evidence="1">
    <location>
        <begin position="440"/>
        <end position="466"/>
    </location>
</feature>
<dbReference type="Pfam" id="PF12937">
    <property type="entry name" value="F-box-like"/>
    <property type="match status" value="1"/>
</dbReference>
<organism evidence="3 4">
    <name type="scientific">Lutzomyia longipalpis</name>
    <name type="common">Sand fly</name>
    <dbReference type="NCBI Taxonomy" id="7200"/>
    <lineage>
        <taxon>Eukaryota</taxon>
        <taxon>Metazoa</taxon>
        <taxon>Ecdysozoa</taxon>
        <taxon>Arthropoda</taxon>
        <taxon>Hexapoda</taxon>
        <taxon>Insecta</taxon>
        <taxon>Pterygota</taxon>
        <taxon>Neoptera</taxon>
        <taxon>Endopterygota</taxon>
        <taxon>Diptera</taxon>
        <taxon>Nematocera</taxon>
        <taxon>Psychodoidea</taxon>
        <taxon>Psychodidae</taxon>
        <taxon>Lutzomyia</taxon>
        <taxon>Lutzomyia</taxon>
    </lineage>
</organism>
<evidence type="ECO:0000313" key="4">
    <source>
        <dbReference type="Proteomes" id="UP000092461"/>
    </source>
</evidence>
<feature type="region of interest" description="Disordered" evidence="1">
    <location>
        <begin position="486"/>
        <end position="511"/>
    </location>
</feature>
<feature type="region of interest" description="Disordered" evidence="1">
    <location>
        <begin position="221"/>
        <end position="306"/>
    </location>
</feature>
<protein>
    <recommendedName>
        <fullName evidence="2">MBD domain-containing protein</fullName>
    </recommendedName>
</protein>
<dbReference type="CDD" id="cd00122">
    <property type="entry name" value="MBD"/>
    <property type="match status" value="1"/>
</dbReference>
<dbReference type="InterPro" id="IPR052283">
    <property type="entry name" value="GenomicStab_NeuMorph_Reg"/>
</dbReference>
<feature type="compositionally biased region" description="Low complexity" evidence="1">
    <location>
        <begin position="297"/>
        <end position="306"/>
    </location>
</feature>
<dbReference type="InterPro" id="IPR036047">
    <property type="entry name" value="F-box-like_dom_sf"/>
</dbReference>
<feature type="region of interest" description="Disordered" evidence="1">
    <location>
        <begin position="106"/>
        <end position="132"/>
    </location>
</feature>
<dbReference type="Gene3D" id="1.20.1280.50">
    <property type="match status" value="1"/>
</dbReference>
<dbReference type="EMBL" id="AJWK01004882">
    <property type="status" value="NOT_ANNOTATED_CDS"/>
    <property type="molecule type" value="Genomic_DNA"/>
</dbReference>
<dbReference type="Gene3D" id="3.80.10.10">
    <property type="entry name" value="Ribonuclease Inhibitor"/>
    <property type="match status" value="1"/>
</dbReference>
<feature type="compositionally biased region" description="Polar residues" evidence="1">
    <location>
        <begin position="395"/>
        <end position="406"/>
    </location>
</feature>
<dbReference type="VEuPathDB" id="VectorBase:LLONM1_011598"/>
<dbReference type="InterPro" id="IPR001810">
    <property type="entry name" value="F-box_dom"/>
</dbReference>
<dbReference type="SUPFAM" id="SSF52047">
    <property type="entry name" value="RNI-like"/>
    <property type="match status" value="1"/>
</dbReference>
<dbReference type="SUPFAM" id="SSF81383">
    <property type="entry name" value="F-box domain"/>
    <property type="match status" value="1"/>
</dbReference>
<evidence type="ECO:0000313" key="3">
    <source>
        <dbReference type="EnsemblMetazoa" id="LLOJ001381-PA"/>
    </source>
</evidence>
<dbReference type="Pfam" id="PF01429">
    <property type="entry name" value="MBD"/>
    <property type="match status" value="1"/>
</dbReference>
<feature type="domain" description="MBD" evidence="2">
    <location>
        <begin position="130"/>
        <end position="199"/>
    </location>
</feature>
<dbReference type="Gene3D" id="3.30.890.10">
    <property type="entry name" value="Methyl-cpg-binding Protein 2, Chain A"/>
    <property type="match status" value="1"/>
</dbReference>
<dbReference type="EnsemblMetazoa" id="LLOJ001381-RA">
    <property type="protein sequence ID" value="LLOJ001381-PA"/>
    <property type="gene ID" value="LLOJ001381"/>
</dbReference>
<dbReference type="AlphaFoldDB" id="A0A1B0CB82"/>
<keyword evidence="4" id="KW-1185">Reference proteome</keyword>
<dbReference type="SUPFAM" id="SSF54171">
    <property type="entry name" value="DNA-binding domain"/>
    <property type="match status" value="1"/>
</dbReference>
<sequence length="940" mass="102942">MDVPGAADTLQGVAIKTEEPDEGLVQVKREFPDDADGGVRADGGMKRKPAEDLVNISDDDDEEFAGFDDNGLSGGAVGRSLAANRSKRVRNSAPNSVLATTIKQELPDEEEMLPQGGSAKKTTPQRPTVKLDDPIYRKPFDYGWKRELVYRAVAGISKEKGEVYYFTPTSKKLRTRTEIQQNLTHDLTLDNFTFIKEPLGLGPEFEIIRNAKSNAATIKRASMANADSNPTPDSPLGKRIPKPKGPKGGSPPPASIRILNRSRTSASSPRSPFGRSMQVKEKEEVKIQAAKSPPPKGTTAATSAGTKAKGEPCTIQCVLAMGTIPQLQCRKCLCLYHHECVGAERGAALDARYICQGCHEEDKAKDQSTQGGSPTKAASSKATKKDASGNLVTWVPSTSVPKTRSQGKAAEATDDAPPQTIATIAGRKYIIVPRTNVLNISPPGEAATANGAPCGTEQEDSKKRKIEQQPIVQNSDILREAPANVGKIPNDTVRSTMPVGGGKNKKGGKGGATNAVAKGTSFNYSHYFRNVAVGYNVLLETFQYLKVKELLRASCVCRVWNQAANHPSLWRTVRMKNSQVNDWSGFANALRRHGTTGLDLRKMLAPSNSEEMWANFSRHIGIVDHLEAIDLCRCPSSVVESLFRTNTHLRILNAVTIKDDVVDLDGVENLERLEELRLKPENWVEIKKDLTPMRNLHCLRHLALTFVKQLGNAKVEVLGELTALESLEIGECNDISETLARQVLPKLTHLQRLRLEKGQMNCNTSAILAAVAPLESLTQLELVNFDIKSKFNEEIAQCVHIKKLLIIPTYISQSATTNNMILSGMIRLSQSLRCFTWVVTLELLRVTDLYVVQCDASMKKEKRVPDESIPILKPVPGILEDGVVTSGGTQCPDAQQVEIVPLSKVESILHTYLPDTFIKIVKAQFHTTWRLNLVEPTALP</sequence>
<dbReference type="InterPro" id="IPR001739">
    <property type="entry name" value="Methyl_CpG_DNA-bd"/>
</dbReference>
<dbReference type="PANTHER" id="PTHR15739">
    <property type="entry name" value="ZINC FINGER PROTEIN"/>
    <property type="match status" value="1"/>
</dbReference>
<evidence type="ECO:0000259" key="2">
    <source>
        <dbReference type="PROSITE" id="PS50982"/>
    </source>
</evidence>
<dbReference type="GO" id="GO:0003677">
    <property type="term" value="F:DNA binding"/>
    <property type="evidence" value="ECO:0007669"/>
    <property type="project" value="InterPro"/>
</dbReference>
<dbReference type="Proteomes" id="UP000092461">
    <property type="component" value="Unassembled WGS sequence"/>
</dbReference>
<dbReference type="SMART" id="SM00391">
    <property type="entry name" value="MBD"/>
    <property type="match status" value="1"/>
</dbReference>
<reference evidence="3" key="1">
    <citation type="submission" date="2020-05" db="UniProtKB">
        <authorList>
            <consortium name="EnsemblMetazoa"/>
        </authorList>
    </citation>
    <scope>IDENTIFICATION</scope>
    <source>
        <strain evidence="3">Jacobina</strain>
    </source>
</reference>
<name>A0A1B0CB82_LUTLO</name>
<dbReference type="InterPro" id="IPR016177">
    <property type="entry name" value="DNA-bd_dom_sf"/>
</dbReference>
<feature type="compositionally biased region" description="Low complexity" evidence="1">
    <location>
        <begin position="261"/>
        <end position="272"/>
    </location>
</feature>
<evidence type="ECO:0000256" key="1">
    <source>
        <dbReference type="SAM" id="MobiDB-lite"/>
    </source>
</evidence>
<dbReference type="VEuPathDB" id="VectorBase:LLOJ001381"/>
<feature type="region of interest" description="Disordered" evidence="1">
    <location>
        <begin position="31"/>
        <end position="50"/>
    </location>
</feature>
<proteinExistence type="predicted"/>